<comment type="caution">
    <text evidence="1">The sequence shown here is derived from an EMBL/GenBank/DDBJ whole genome shotgun (WGS) entry which is preliminary data.</text>
</comment>
<organism evidence="1 2">
    <name type="scientific">Bacillus thermozeamaize</name>
    <dbReference type="NCBI Taxonomy" id="230954"/>
    <lineage>
        <taxon>Bacteria</taxon>
        <taxon>Bacillati</taxon>
        <taxon>Bacillota</taxon>
        <taxon>Bacilli</taxon>
        <taxon>Bacillales</taxon>
        <taxon>Bacillaceae</taxon>
        <taxon>Bacillus</taxon>
    </lineage>
</organism>
<accession>A0A1Y3PH30</accession>
<protein>
    <submittedName>
        <fullName evidence="1">Uncharacterized protein</fullName>
    </submittedName>
</protein>
<dbReference type="AlphaFoldDB" id="A0A1Y3PH30"/>
<dbReference type="Proteomes" id="UP000196475">
    <property type="component" value="Unassembled WGS sequence"/>
</dbReference>
<reference evidence="2" key="1">
    <citation type="submission" date="2016-06" db="EMBL/GenBank/DDBJ databases">
        <authorList>
            <person name="Nascimento L."/>
            <person name="Pereira R.V."/>
            <person name="Martins L.F."/>
            <person name="Quaggio R.B."/>
            <person name="Silva A.M."/>
            <person name="Setubal J.C."/>
        </authorList>
    </citation>
    <scope>NUCLEOTIDE SEQUENCE [LARGE SCALE GENOMIC DNA]</scope>
</reference>
<proteinExistence type="predicted"/>
<name>A0A1Y3PH30_9BACI</name>
<gene>
    <name evidence="1" type="ORF">BAA01_11585</name>
</gene>
<sequence length="122" mass="13636">MKALFIYNPHSTPERNIIERAQNEMPGYLEIVSVFDLPAPLKRLVRATPALIPVTDDLQGEGLLGEGVDGKLLATAMLYKRLEEEEAAIHQAETHRLDNFVNGEKAAAQDELLMDLLNREVL</sequence>
<evidence type="ECO:0000313" key="2">
    <source>
        <dbReference type="Proteomes" id="UP000196475"/>
    </source>
</evidence>
<evidence type="ECO:0000313" key="1">
    <source>
        <dbReference type="EMBL" id="OUM86643.1"/>
    </source>
</evidence>
<dbReference type="EMBL" id="LZRT01000087">
    <property type="protein sequence ID" value="OUM86643.1"/>
    <property type="molecule type" value="Genomic_DNA"/>
</dbReference>